<dbReference type="Gene3D" id="3.30.420.10">
    <property type="entry name" value="Ribonuclease H-like superfamily/Ribonuclease H"/>
    <property type="match status" value="1"/>
</dbReference>
<keyword evidence="3" id="KW-0540">Nuclease</keyword>
<dbReference type="Pfam" id="PF25597">
    <property type="entry name" value="SH3_retrovirus"/>
    <property type="match status" value="1"/>
</dbReference>
<dbReference type="GO" id="GO:0004519">
    <property type="term" value="F:endonuclease activity"/>
    <property type="evidence" value="ECO:0007669"/>
    <property type="project" value="UniProtKB-KW"/>
</dbReference>
<keyword evidence="10" id="KW-0695">RNA-directed DNA polymerase</keyword>
<keyword evidence="9" id="KW-0229">DNA integration</keyword>
<keyword evidence="4" id="KW-0479">Metal-binding</keyword>
<organism evidence="17 18">
    <name type="scientific">Austropuccinia psidii MF-1</name>
    <dbReference type="NCBI Taxonomy" id="1389203"/>
    <lineage>
        <taxon>Eukaryota</taxon>
        <taxon>Fungi</taxon>
        <taxon>Dikarya</taxon>
        <taxon>Basidiomycota</taxon>
        <taxon>Pucciniomycotina</taxon>
        <taxon>Pucciniomycetes</taxon>
        <taxon>Pucciniales</taxon>
        <taxon>Sphaerophragmiaceae</taxon>
        <taxon>Austropuccinia</taxon>
    </lineage>
</organism>
<keyword evidence="2" id="KW-0548">Nucleotidyltransferase</keyword>
<keyword evidence="5" id="KW-0255">Endonuclease</keyword>
<dbReference type="GO" id="GO:0015074">
    <property type="term" value="P:DNA integration"/>
    <property type="evidence" value="ECO:0007669"/>
    <property type="project" value="UniProtKB-KW"/>
</dbReference>
<keyword evidence="1" id="KW-0815">Transposition</keyword>
<evidence type="ECO:0000313" key="17">
    <source>
        <dbReference type="EMBL" id="MBW0495263.1"/>
    </source>
</evidence>
<dbReference type="EMBL" id="AVOT02013003">
    <property type="protein sequence ID" value="MBW0495263.1"/>
    <property type="molecule type" value="Genomic_DNA"/>
</dbReference>
<feature type="compositionally biased region" description="Polar residues" evidence="15">
    <location>
        <begin position="192"/>
        <end position="213"/>
    </location>
</feature>
<keyword evidence="18" id="KW-1185">Reference proteome</keyword>
<gene>
    <name evidence="17" type="ORF">O181_034978</name>
</gene>
<dbReference type="GO" id="GO:0003887">
    <property type="term" value="F:DNA-directed DNA polymerase activity"/>
    <property type="evidence" value="ECO:0007669"/>
    <property type="project" value="UniProtKB-KW"/>
</dbReference>
<dbReference type="PANTHER" id="PTHR42648">
    <property type="entry name" value="TRANSPOSASE, PUTATIVE-RELATED"/>
    <property type="match status" value="1"/>
</dbReference>
<keyword evidence="11" id="KW-0808">Transferase</keyword>
<dbReference type="GO" id="GO:0032196">
    <property type="term" value="P:transposition"/>
    <property type="evidence" value="ECO:0007669"/>
    <property type="project" value="UniProtKB-KW"/>
</dbReference>
<comment type="caution">
    <text evidence="17">The sequence shown here is derived from an EMBL/GenBank/DDBJ whole genome shotgun (WGS) entry which is preliminary data.</text>
</comment>
<comment type="catalytic activity">
    <reaction evidence="14">
        <text>DNA(n) + a 2'-deoxyribonucleoside 5'-triphosphate = DNA(n+1) + diphosphate</text>
        <dbReference type="Rhea" id="RHEA:22508"/>
        <dbReference type="Rhea" id="RHEA-COMP:17339"/>
        <dbReference type="Rhea" id="RHEA-COMP:17340"/>
        <dbReference type="ChEBI" id="CHEBI:33019"/>
        <dbReference type="ChEBI" id="CHEBI:61560"/>
        <dbReference type="ChEBI" id="CHEBI:173112"/>
        <dbReference type="EC" id="2.7.7.7"/>
    </reaction>
</comment>
<dbReference type="InterPro" id="IPR039537">
    <property type="entry name" value="Retrotran_Ty1/copia-like"/>
</dbReference>
<feature type="domain" description="Integrase catalytic" evidence="16">
    <location>
        <begin position="1"/>
        <end position="79"/>
    </location>
</feature>
<keyword evidence="7" id="KW-0460">Magnesium</keyword>
<sequence length="300" mass="34277">MENWHNRKLKKLVSDRGGEFLNQKFRNFSNECGFTHMFSPPETPENNGYAKRENFTVLEKARCLMNHANLPNQYWAEEINTAFLKRQQDWKLAPPCQEGVLLGFENDNTAYQILRLSDIIVVVTRNVTLNEKIFPSVANGKTSPLWHIAGEQHGNKAANLISEPIENSLFGNTQIMDKENLNCLEEPASEPDTASISTPNSPSPSGCLESSDQQQSENNIQLRILGPCHPTLINLNVDLTHILPYSRRARAFVTTSNIVWRTYRLALQWEDKNQWIIAIDRELSAMNKLKVWDIVELKSD</sequence>
<dbReference type="InterPro" id="IPR001584">
    <property type="entry name" value="Integrase_cat-core"/>
</dbReference>
<evidence type="ECO:0000256" key="3">
    <source>
        <dbReference type="ARBA" id="ARBA00022722"/>
    </source>
</evidence>
<reference evidence="17" key="1">
    <citation type="submission" date="2021-03" db="EMBL/GenBank/DDBJ databases">
        <title>Draft genome sequence of rust myrtle Austropuccinia psidii MF-1, a brazilian biotype.</title>
        <authorList>
            <person name="Quecine M.C."/>
            <person name="Pachon D.M.R."/>
            <person name="Bonatelli M.L."/>
            <person name="Correr F.H."/>
            <person name="Franceschini L.M."/>
            <person name="Leite T.F."/>
            <person name="Margarido G.R.A."/>
            <person name="Almeida C.A."/>
            <person name="Ferrarezi J.A."/>
            <person name="Labate C.A."/>
        </authorList>
    </citation>
    <scope>NUCLEOTIDE SEQUENCE</scope>
    <source>
        <strain evidence="17">MF-1</strain>
    </source>
</reference>
<dbReference type="InterPro" id="IPR012337">
    <property type="entry name" value="RNaseH-like_sf"/>
</dbReference>
<evidence type="ECO:0000259" key="16">
    <source>
        <dbReference type="PROSITE" id="PS50994"/>
    </source>
</evidence>
<dbReference type="AlphaFoldDB" id="A0A9Q3H7V3"/>
<dbReference type="GO" id="GO:0003723">
    <property type="term" value="F:RNA binding"/>
    <property type="evidence" value="ECO:0007669"/>
    <property type="project" value="UniProtKB-KW"/>
</dbReference>
<evidence type="ECO:0000256" key="6">
    <source>
        <dbReference type="ARBA" id="ARBA00022801"/>
    </source>
</evidence>
<keyword evidence="6" id="KW-0378">Hydrolase</keyword>
<dbReference type="InterPro" id="IPR057670">
    <property type="entry name" value="SH3_retrovirus"/>
</dbReference>
<keyword evidence="12" id="KW-0233">DNA recombination</keyword>
<dbReference type="GO" id="GO:0016787">
    <property type="term" value="F:hydrolase activity"/>
    <property type="evidence" value="ECO:0007669"/>
    <property type="project" value="UniProtKB-KW"/>
</dbReference>
<dbReference type="GO" id="GO:0005634">
    <property type="term" value="C:nucleus"/>
    <property type="evidence" value="ECO:0007669"/>
    <property type="project" value="UniProtKB-ARBA"/>
</dbReference>
<accession>A0A9Q3H7V3</accession>
<dbReference type="OrthoDB" id="1426048at2759"/>
<evidence type="ECO:0000256" key="9">
    <source>
        <dbReference type="ARBA" id="ARBA00022908"/>
    </source>
</evidence>
<keyword evidence="8" id="KW-0694">RNA-binding</keyword>
<evidence type="ECO:0000256" key="1">
    <source>
        <dbReference type="ARBA" id="ARBA00022578"/>
    </source>
</evidence>
<evidence type="ECO:0000256" key="5">
    <source>
        <dbReference type="ARBA" id="ARBA00022759"/>
    </source>
</evidence>
<comment type="catalytic activity">
    <reaction evidence="13">
        <text>DNA(n) + a 2'-deoxyribonucleoside 5'-triphosphate = DNA(n+1) + diphosphate</text>
        <dbReference type="Rhea" id="RHEA:22508"/>
        <dbReference type="Rhea" id="RHEA-COMP:17339"/>
        <dbReference type="Rhea" id="RHEA-COMP:17340"/>
        <dbReference type="ChEBI" id="CHEBI:33019"/>
        <dbReference type="ChEBI" id="CHEBI:61560"/>
        <dbReference type="ChEBI" id="CHEBI:173112"/>
        <dbReference type="EC" id="2.7.7.49"/>
    </reaction>
</comment>
<dbReference type="GO" id="GO:0003964">
    <property type="term" value="F:RNA-directed DNA polymerase activity"/>
    <property type="evidence" value="ECO:0007669"/>
    <property type="project" value="UniProtKB-KW"/>
</dbReference>
<dbReference type="PANTHER" id="PTHR42648:SF11">
    <property type="entry name" value="TRANSPOSON TY4-P GAG-POL POLYPROTEIN"/>
    <property type="match status" value="1"/>
</dbReference>
<protein>
    <recommendedName>
        <fullName evidence="16">Integrase catalytic domain-containing protein</fullName>
    </recommendedName>
</protein>
<dbReference type="GO" id="GO:0046872">
    <property type="term" value="F:metal ion binding"/>
    <property type="evidence" value="ECO:0007669"/>
    <property type="project" value="UniProtKB-KW"/>
</dbReference>
<evidence type="ECO:0000256" key="12">
    <source>
        <dbReference type="ARBA" id="ARBA00023172"/>
    </source>
</evidence>
<evidence type="ECO:0000256" key="7">
    <source>
        <dbReference type="ARBA" id="ARBA00022842"/>
    </source>
</evidence>
<evidence type="ECO:0000256" key="14">
    <source>
        <dbReference type="ARBA" id="ARBA00049244"/>
    </source>
</evidence>
<dbReference type="PROSITE" id="PS50994">
    <property type="entry name" value="INTEGRASE"/>
    <property type="match status" value="1"/>
</dbReference>
<evidence type="ECO:0000256" key="13">
    <source>
        <dbReference type="ARBA" id="ARBA00048173"/>
    </source>
</evidence>
<evidence type="ECO:0000256" key="10">
    <source>
        <dbReference type="ARBA" id="ARBA00022918"/>
    </source>
</evidence>
<evidence type="ECO:0000313" key="18">
    <source>
        <dbReference type="Proteomes" id="UP000765509"/>
    </source>
</evidence>
<keyword evidence="11" id="KW-0239">DNA-directed DNA polymerase</keyword>
<dbReference type="InterPro" id="IPR036397">
    <property type="entry name" value="RNaseH_sf"/>
</dbReference>
<evidence type="ECO:0000256" key="4">
    <source>
        <dbReference type="ARBA" id="ARBA00022723"/>
    </source>
</evidence>
<dbReference type="GO" id="GO:0006310">
    <property type="term" value="P:DNA recombination"/>
    <property type="evidence" value="ECO:0007669"/>
    <property type="project" value="UniProtKB-KW"/>
</dbReference>
<evidence type="ECO:0000256" key="15">
    <source>
        <dbReference type="SAM" id="MobiDB-lite"/>
    </source>
</evidence>
<dbReference type="SUPFAM" id="SSF53098">
    <property type="entry name" value="Ribonuclease H-like"/>
    <property type="match status" value="1"/>
</dbReference>
<evidence type="ECO:0000256" key="8">
    <source>
        <dbReference type="ARBA" id="ARBA00022884"/>
    </source>
</evidence>
<feature type="region of interest" description="Disordered" evidence="15">
    <location>
        <begin position="187"/>
        <end position="213"/>
    </location>
</feature>
<evidence type="ECO:0000256" key="2">
    <source>
        <dbReference type="ARBA" id="ARBA00022695"/>
    </source>
</evidence>
<dbReference type="Proteomes" id="UP000765509">
    <property type="component" value="Unassembled WGS sequence"/>
</dbReference>
<proteinExistence type="predicted"/>
<evidence type="ECO:0000256" key="11">
    <source>
        <dbReference type="ARBA" id="ARBA00022932"/>
    </source>
</evidence>
<name>A0A9Q3H7V3_9BASI</name>